<name>A0ACC0CMV0_9PEZI</name>
<comment type="caution">
    <text evidence="1">The sequence shown here is derived from an EMBL/GenBank/DDBJ whole genome shotgun (WGS) entry which is preliminary data.</text>
</comment>
<keyword evidence="2" id="KW-1185">Reference proteome</keyword>
<accession>A0ACC0CMV0</accession>
<evidence type="ECO:0000313" key="2">
    <source>
        <dbReference type="Proteomes" id="UP001497680"/>
    </source>
</evidence>
<dbReference type="EMBL" id="MU394389">
    <property type="protein sequence ID" value="KAI6081670.1"/>
    <property type="molecule type" value="Genomic_DNA"/>
</dbReference>
<gene>
    <name evidence="1" type="ORF">F4821DRAFT_23233</name>
</gene>
<reference evidence="1 2" key="1">
    <citation type="journal article" date="2022" name="New Phytol.">
        <title>Ecological generalism drives hyperdiversity of secondary metabolite gene clusters in xylarialean endophytes.</title>
        <authorList>
            <person name="Franco M.E.E."/>
            <person name="Wisecaver J.H."/>
            <person name="Arnold A.E."/>
            <person name="Ju Y.M."/>
            <person name="Slot J.C."/>
            <person name="Ahrendt S."/>
            <person name="Moore L.P."/>
            <person name="Eastman K.E."/>
            <person name="Scott K."/>
            <person name="Konkel Z."/>
            <person name="Mondo S.J."/>
            <person name="Kuo A."/>
            <person name="Hayes R.D."/>
            <person name="Haridas S."/>
            <person name="Andreopoulos B."/>
            <person name="Riley R."/>
            <person name="LaButti K."/>
            <person name="Pangilinan J."/>
            <person name="Lipzen A."/>
            <person name="Amirebrahimi M."/>
            <person name="Yan J."/>
            <person name="Adam C."/>
            <person name="Keymanesh K."/>
            <person name="Ng V."/>
            <person name="Louie K."/>
            <person name="Northen T."/>
            <person name="Drula E."/>
            <person name="Henrissat B."/>
            <person name="Hsieh H.M."/>
            <person name="Youens-Clark K."/>
            <person name="Lutzoni F."/>
            <person name="Miadlikowska J."/>
            <person name="Eastwood D.C."/>
            <person name="Hamelin R.C."/>
            <person name="Grigoriev I.V."/>
            <person name="U'Ren J.M."/>
        </authorList>
    </citation>
    <scope>NUCLEOTIDE SEQUENCE [LARGE SCALE GENOMIC DNA]</scope>
    <source>
        <strain evidence="1 2">ER1909</strain>
    </source>
</reference>
<sequence>MGDPLPLRSPHNSRASSRLSRSTNACIRCRRRKQRCDLRYPKCSSCEAARVPCLAYDSEKQTEVPRNYVSILEEEVRQLKSELSGLRRQSTSTAITSATPVPTDADDRQSDSSPVGAATVQSTTSDPQEVVKSMGLVMLESSNQPKFIGTSSGVTFAKMVLACVKADIIITPVASGPTRGSVQMSAPSPIVSSSLPPRHAAQHIMDVYFRHRTPHVPVLTKAKVSEVLERVYAAFENNAFSGVADRDLFIAYIVFAVGLCSLPLAGGTRPPQSEGCFNSALRCADRLLSYSPSDLETLTVVLLLAQYISLNPSKGSLWQLTGIALRLCVDLGLHWETDAVLAMPQPVLDERRRLFWATYRFDRILCITLGRPFGIADQSINTGFPDPYSGQHLGSADVHAQRMANHILSLYKLESEIKHVLYHQLEGATLAYPRANYALWFRDVQPRLCAWKDAIPDISRTDPDSIYSQQCWWDARWLNAILLLHRPNPLVPNPTSESLQTCFDTACQLIQANKTLQRDGRICVIWQCVHGLFLAGLTMIYCLWESPEVRDKARILDIMTAAQDCASTLTALVERFPDASGCRDAFESLSAATLRWLVARDQNNSSESGQPILGNEINALRQHIPFSAAAWRTDEPTSIFPDEPFEFAEYLIAASQWPASNVDMGPAFGLQDMFDGSHIELG</sequence>
<protein>
    <submittedName>
        <fullName evidence="1">Fungal-specific transcription factor domain-containing protein</fullName>
    </submittedName>
</protein>
<organism evidence="1 2">
    <name type="scientific">Hypoxylon rubiginosum</name>
    <dbReference type="NCBI Taxonomy" id="110542"/>
    <lineage>
        <taxon>Eukaryota</taxon>
        <taxon>Fungi</taxon>
        <taxon>Dikarya</taxon>
        <taxon>Ascomycota</taxon>
        <taxon>Pezizomycotina</taxon>
        <taxon>Sordariomycetes</taxon>
        <taxon>Xylariomycetidae</taxon>
        <taxon>Xylariales</taxon>
        <taxon>Hypoxylaceae</taxon>
        <taxon>Hypoxylon</taxon>
    </lineage>
</organism>
<dbReference type="Proteomes" id="UP001497680">
    <property type="component" value="Unassembled WGS sequence"/>
</dbReference>
<evidence type="ECO:0000313" key="1">
    <source>
        <dbReference type="EMBL" id="KAI6081670.1"/>
    </source>
</evidence>
<proteinExistence type="predicted"/>